<feature type="non-terminal residue" evidence="6">
    <location>
        <position position="1"/>
    </location>
</feature>
<dbReference type="Gene3D" id="3.30.43.10">
    <property type="entry name" value="Uridine Diphospho-n-acetylenolpyruvylglucosamine Reductase, domain 2"/>
    <property type="match status" value="1"/>
</dbReference>
<dbReference type="PROSITE" id="PS50835">
    <property type="entry name" value="IG_LIKE"/>
    <property type="match status" value="2"/>
</dbReference>
<dbReference type="EMBL" id="CASHTH010001605">
    <property type="protein sequence ID" value="CAI8017225.1"/>
    <property type="molecule type" value="Genomic_DNA"/>
</dbReference>
<proteinExistence type="predicted"/>
<dbReference type="InterPro" id="IPR016166">
    <property type="entry name" value="FAD-bd_PCMH"/>
</dbReference>
<dbReference type="PROSITE" id="PS51387">
    <property type="entry name" value="FAD_PCMH"/>
    <property type="match status" value="1"/>
</dbReference>
<dbReference type="Pfam" id="PF13233">
    <property type="entry name" value="Complex1_LYR_2"/>
    <property type="match status" value="1"/>
</dbReference>
<evidence type="ECO:0000259" key="5">
    <source>
        <dbReference type="PROSITE" id="PS51387"/>
    </source>
</evidence>
<dbReference type="GO" id="GO:0003885">
    <property type="term" value="F:D-arabinono-1,4-lactone oxidase activity"/>
    <property type="evidence" value="ECO:0007669"/>
    <property type="project" value="InterPro"/>
</dbReference>
<keyword evidence="7" id="KW-1185">Reference proteome</keyword>
<keyword evidence="1" id="KW-0560">Oxidoreductase</keyword>
<dbReference type="Proteomes" id="UP001174909">
    <property type="component" value="Unassembled WGS sequence"/>
</dbReference>
<dbReference type="InterPro" id="IPR016171">
    <property type="entry name" value="Vanillyl_alc_oxidase_C-sub2"/>
</dbReference>
<evidence type="ECO:0000256" key="2">
    <source>
        <dbReference type="SAM" id="MobiDB-lite"/>
    </source>
</evidence>
<evidence type="ECO:0000256" key="1">
    <source>
        <dbReference type="ARBA" id="ARBA00023002"/>
    </source>
</evidence>
<accession>A0AA35RT30</accession>
<feature type="transmembrane region" description="Helical" evidence="3">
    <location>
        <begin position="1378"/>
        <end position="1401"/>
    </location>
</feature>
<keyword evidence="3" id="KW-0472">Membrane</keyword>
<dbReference type="PANTHER" id="PTHR43762">
    <property type="entry name" value="L-GULONOLACTONE OXIDASE"/>
    <property type="match status" value="1"/>
</dbReference>
<dbReference type="Gene3D" id="3.30.465.10">
    <property type="match status" value="1"/>
</dbReference>
<dbReference type="Pfam" id="PF04030">
    <property type="entry name" value="ALO"/>
    <property type="match status" value="1"/>
</dbReference>
<feature type="region of interest" description="Disordered" evidence="2">
    <location>
        <begin position="1266"/>
        <end position="1300"/>
    </location>
</feature>
<dbReference type="InterPro" id="IPR036318">
    <property type="entry name" value="FAD-bd_PCMH-like_sf"/>
</dbReference>
<evidence type="ECO:0000313" key="6">
    <source>
        <dbReference type="EMBL" id="CAI8017225.1"/>
    </source>
</evidence>
<dbReference type="PANTHER" id="PTHR43762:SF1">
    <property type="entry name" value="D-ARABINONO-1,4-LACTONE OXIDASE"/>
    <property type="match status" value="1"/>
</dbReference>
<keyword evidence="3" id="KW-1133">Transmembrane helix</keyword>
<feature type="domain" description="Ig-like" evidence="4">
    <location>
        <begin position="361"/>
        <end position="450"/>
    </location>
</feature>
<feature type="domain" description="FAD-binding PCMH-type" evidence="5">
    <location>
        <begin position="1415"/>
        <end position="1618"/>
    </location>
</feature>
<dbReference type="InterPro" id="IPR007110">
    <property type="entry name" value="Ig-like_dom"/>
</dbReference>
<evidence type="ECO:0000259" key="4">
    <source>
        <dbReference type="PROSITE" id="PS50835"/>
    </source>
</evidence>
<dbReference type="InterPro" id="IPR010031">
    <property type="entry name" value="FAD_lactone_oxidase-like"/>
</dbReference>
<keyword evidence="3" id="KW-0812">Transmembrane</keyword>
<protein>
    <submittedName>
        <fullName evidence="6">L-gulonolactone oxidase</fullName>
    </submittedName>
</protein>
<gene>
    <name evidence="6" type="ORF">GBAR_LOCUS10491</name>
</gene>
<feature type="transmembrane region" description="Helical" evidence="3">
    <location>
        <begin position="1110"/>
        <end position="1133"/>
    </location>
</feature>
<dbReference type="InterPro" id="IPR036179">
    <property type="entry name" value="Ig-like_dom_sf"/>
</dbReference>
<dbReference type="Pfam" id="PF01565">
    <property type="entry name" value="FAD_binding_4"/>
    <property type="match status" value="1"/>
</dbReference>
<dbReference type="GO" id="GO:0071949">
    <property type="term" value="F:FAD binding"/>
    <property type="evidence" value="ECO:0007669"/>
    <property type="project" value="InterPro"/>
</dbReference>
<dbReference type="InterPro" id="IPR016169">
    <property type="entry name" value="FAD-bd_PCMH_sub2"/>
</dbReference>
<dbReference type="SUPFAM" id="SSF48726">
    <property type="entry name" value="Immunoglobulin"/>
    <property type="match status" value="1"/>
</dbReference>
<dbReference type="InterPro" id="IPR007173">
    <property type="entry name" value="ALO_C"/>
</dbReference>
<dbReference type="InterPro" id="IPR016167">
    <property type="entry name" value="FAD-bd_PCMH_sub1"/>
</dbReference>
<evidence type="ECO:0000256" key="3">
    <source>
        <dbReference type="SAM" id="Phobius"/>
    </source>
</evidence>
<sequence length="1870" mass="207246">SKVAYRDGPTLIGIVIYRAQRQMSAHHRGTALRLYRRLMRLHRRLPDVDMAQIGRQFVREEFHRHKTADPKFVTSFMKEWTDYAEVLEGQLEPVDSDGSGEDIVVLGRNFSSVELDLMSGQQLGQLMELKGIGWRQELQLMAPPAVHSTLVGLFALLFVFSVEICNGFYVQPDVLFSLGAAGFSRGVRVSEVSGTGFLRSTLFVPRATHGHTGTYHCNIEDGTDRVTQRRAPGLCWKLPCLPFITASHPATITVLGNSTVEEAVEIQSCSSVLLRCGSLLSTHGLRPVLEWVWDGITLNISSNWYAILANGDLVLYDELEDNEGSGVRGQFQCIALSEDHSNPAVIASYTVDGGAEGSGDPSSVLQLDVSPASPVTEGESFSIYLNFSAGHCQGGQPLHCGWTRNGSSLCSHDNERYGCGVQVLTVKSTLDVSDSGRYCCLLDIDSVETTHCIDIGVRPKSTPMGTSEKTDFLPSDPPLVSSPHNGTTLTTVHPSPLTLACSPSPPTSSLFWLFNGVARPDWNGLTEISLETLSIGVYQCFAGNQFGYSVVTLRILPDGLTNPPGIPNYLYEVPRPDSLHRPAYYFSWEPPTYPQLLDTATRDLYYSLSTIPATLTRNSSTVAFIGHDTYASLFTFVVDENGVKLSEGSPAFWRKFNDSRCYKLVYFPPLLNVGCDGGQANLTWTNNPENTRIYYLTFYNLNEHIPGRYYIHITCYLQNNILIEVEHDYSENGSSVFEELEKLPVGSECVFRGAATPPDREQWPSFCLDPANVVYSTTSCHTTAYVEFERGSYQANEGERFKEVCVTSRGSNFSLQLLATHEDNSTEVREVEVTAAGSSVCVDVDLRNDEVVNKPRNISLSLRTSNVSISTGPSAIITTLNDDIARVYFTKQSYSLEEGNTTEICVETDMELPITVYLSPYTNRNSSGRLDLPQEFALGPLATISCQPVTSHDNDVVDESQTYQLMLLDGGNPLVSTTGATLTIANNDVVNVGFTGTQYEVEAGEKVEVCVIAEATWRLEKVISVDLILFAGSTGNERAVELSKETLEFSTSNTTSCVSLNTSSGISSTATFELKLVNSRAKDIRYFNNTAYITVMGTVSSSHKQDHTEVILASVMPFILVFVTAILIFLLLLRRRYYNHRGLYTTHNKFHQESLEYCDYEPKPISFGSSSTVYDSVTKPAPDSDVRKDLDIESLTDSCDQPLFFYDGETFQGGREGKEKVEEEEEEGNMARERLCYRDKDDTYPPSMTGNIGSGGGWQRHHSTVAEMTPQEDRETETTTDTITLGERPENGATDCKSTGRGFGTTATAAGTDAESLGVFGDLTAGFRNLLSEVADLAVGDSVGIIRCAYVTRSHNLSWSSPQTLQARRLKNNFHDNMAVMCCSSLLALSLGVLLAAWWLAGRDVPAGYDRPPVTNADGSVYFDHTNLLMPSTVEEIAEIVQSANRDGRSIKVLGAGHSRSAIAHSNDIYLSLYNYRGVVNIDRPTKRVAVKAGTLLKHLNKQLRRNGLGLSNLPTLGDQTIGGALAVAIFNREPWNWSELRELGNISDSSLLRLGHWEGKWAQMPPSFAFYLTFVTYLTLQLISVNASSDPNLFKAALVSLGMIGVVTEVTFQCEEAHNLRENITVLPVDHCLRNLPLYSSQSDHGKFWIEAHSGVCAMFSVWKTNQPVTEVQGVWSWDVKNRISEPLLWLGSWLPSVNPRIVSFLYNSLQIFTPYERIDASEHVLIPPLYVPANHQLEFGVDMKDCVAAVNETVHLARSNPHTNMFTEVRYVKRDEIFLSPNYQRDSCQVTVIIYNPSHDVLHGYFDALCESFSRYSARPHWAKHLCGLRRSQLEILYPKLSDFAKIRADMDPNGVFINNPLRDLFSF</sequence>
<dbReference type="Gene3D" id="3.30.70.2520">
    <property type="match status" value="1"/>
</dbReference>
<organism evidence="6 7">
    <name type="scientific">Geodia barretti</name>
    <name type="common">Barrett's horny sponge</name>
    <dbReference type="NCBI Taxonomy" id="519541"/>
    <lineage>
        <taxon>Eukaryota</taxon>
        <taxon>Metazoa</taxon>
        <taxon>Porifera</taxon>
        <taxon>Demospongiae</taxon>
        <taxon>Heteroscleromorpha</taxon>
        <taxon>Tetractinellida</taxon>
        <taxon>Astrophorina</taxon>
        <taxon>Geodiidae</taxon>
        <taxon>Geodia</taxon>
    </lineage>
</organism>
<dbReference type="GO" id="GO:0016020">
    <property type="term" value="C:membrane"/>
    <property type="evidence" value="ECO:0007669"/>
    <property type="project" value="InterPro"/>
</dbReference>
<name>A0AA35RT30_GEOBA</name>
<reference evidence="6" key="1">
    <citation type="submission" date="2023-03" db="EMBL/GenBank/DDBJ databases">
        <authorList>
            <person name="Steffen K."/>
            <person name="Cardenas P."/>
        </authorList>
    </citation>
    <scope>NUCLEOTIDE SEQUENCE</scope>
</reference>
<comment type="caution">
    <text evidence="6">The sequence shown here is derived from an EMBL/GenBank/DDBJ whole genome shotgun (WGS) entry which is preliminary data.</text>
</comment>
<dbReference type="Gene3D" id="1.10.45.10">
    <property type="entry name" value="Vanillyl-alcohol Oxidase, Chain A, domain 4"/>
    <property type="match status" value="1"/>
</dbReference>
<dbReference type="InterPro" id="IPR006094">
    <property type="entry name" value="Oxid_FAD_bind_N"/>
</dbReference>
<dbReference type="CDD" id="cd20270">
    <property type="entry name" value="Complex1_LYR_SDHAF3_LYRM10"/>
    <property type="match status" value="1"/>
</dbReference>
<evidence type="ECO:0000313" key="7">
    <source>
        <dbReference type="Proteomes" id="UP001174909"/>
    </source>
</evidence>
<dbReference type="SUPFAM" id="SSF56176">
    <property type="entry name" value="FAD-binding/transporter-associated domain-like"/>
    <property type="match status" value="1"/>
</dbReference>
<feature type="domain" description="Ig-like" evidence="4">
    <location>
        <begin position="477"/>
        <end position="552"/>
    </location>
</feature>